<keyword evidence="2" id="KW-1185">Reference proteome</keyword>
<dbReference type="EMBL" id="LLXX01000177">
    <property type="protein sequence ID" value="KRQ98371.1"/>
    <property type="molecule type" value="Genomic_DNA"/>
</dbReference>
<dbReference type="AlphaFoldDB" id="A0A0R3KS95"/>
<accession>A0A0R3KS95</accession>
<comment type="caution">
    <text evidence="1">The sequence shown here is derived from an EMBL/GenBank/DDBJ whole genome shotgun (WGS) entry which is preliminary data.</text>
</comment>
<dbReference type="RefSeq" id="WP_057854203.1">
    <property type="nucleotide sequence ID" value="NZ_LLXX01000177.1"/>
</dbReference>
<evidence type="ECO:0008006" key="3">
    <source>
        <dbReference type="Google" id="ProtNLM"/>
    </source>
</evidence>
<protein>
    <recommendedName>
        <fullName evidence="3">Fe2OG dioxygenase domain-containing protein</fullName>
    </recommendedName>
</protein>
<dbReference type="Proteomes" id="UP000051913">
    <property type="component" value="Unassembled WGS sequence"/>
</dbReference>
<sequence>MRVNEISRQDFMDLVYSRTNEFMERINSPEAFVVTAFYDARHILQLRDTAFQVGLTSEASWHPLHNDCPDYHRLHDNYPKAHVKQKLHAFYYHGWYPHNKDKFDFFSEIFLMKNFLAGFPETEFLGNVPSDGFIARINIHHYPRGGGYQAEHIDPVGKHAQIQTLIAASEFGKDYSKGGVFARSNAGAEKGYLDPYMKPGDLLVMSPGIQHGVESVDPDLSYDWRSNDGRWMILPIIVSSDYDTKATKPVQVGAAT</sequence>
<reference evidence="1 2" key="1">
    <citation type="submission" date="2014-03" db="EMBL/GenBank/DDBJ databases">
        <title>Bradyrhizobium valentinum sp. nov., isolated from effective nodules of Lupinus mariae-josephae, a lupine endemic of basic-lime soils in Eastern Spain.</title>
        <authorList>
            <person name="Duran D."/>
            <person name="Rey L."/>
            <person name="Navarro A."/>
            <person name="Busquets A."/>
            <person name="Imperial J."/>
            <person name="Ruiz-Argueso T."/>
        </authorList>
    </citation>
    <scope>NUCLEOTIDE SEQUENCE [LARGE SCALE GENOMIC DNA]</scope>
    <source>
        <strain evidence="1 2">LmjM3</strain>
    </source>
</reference>
<evidence type="ECO:0000313" key="1">
    <source>
        <dbReference type="EMBL" id="KRQ98371.1"/>
    </source>
</evidence>
<organism evidence="1 2">
    <name type="scientific">Bradyrhizobium valentinum</name>
    <dbReference type="NCBI Taxonomy" id="1518501"/>
    <lineage>
        <taxon>Bacteria</taxon>
        <taxon>Pseudomonadati</taxon>
        <taxon>Pseudomonadota</taxon>
        <taxon>Alphaproteobacteria</taxon>
        <taxon>Hyphomicrobiales</taxon>
        <taxon>Nitrobacteraceae</taxon>
        <taxon>Bradyrhizobium</taxon>
    </lineage>
</organism>
<proteinExistence type="predicted"/>
<evidence type="ECO:0000313" key="2">
    <source>
        <dbReference type="Proteomes" id="UP000051913"/>
    </source>
</evidence>
<gene>
    <name evidence="1" type="ORF">CP49_10580</name>
</gene>
<name>A0A0R3KS95_9BRAD</name>